<comment type="similarity">
    <text evidence="14">Belongs to the adenylyl cyclase class-4/guanylyl cyclase family.</text>
</comment>
<dbReference type="SUPFAM" id="SSF53822">
    <property type="entry name" value="Periplasmic binding protein-like I"/>
    <property type="match status" value="1"/>
</dbReference>
<dbReference type="GO" id="GO:0007168">
    <property type="term" value="P:receptor guanylyl cyclase signaling pathway"/>
    <property type="evidence" value="ECO:0007669"/>
    <property type="project" value="TreeGrafter"/>
</dbReference>
<evidence type="ECO:0000256" key="11">
    <source>
        <dbReference type="ARBA" id="ARBA00023180"/>
    </source>
</evidence>
<keyword evidence="10 20" id="KW-0675">Receptor</keyword>
<dbReference type="GO" id="GO:0004016">
    <property type="term" value="F:adenylate cyclase activity"/>
    <property type="evidence" value="ECO:0007669"/>
    <property type="project" value="TreeGrafter"/>
</dbReference>
<feature type="chain" id="PRO_5013143436" description="Guanylate cyclase" evidence="17">
    <location>
        <begin position="27"/>
        <end position="1170"/>
    </location>
</feature>
<dbReference type="GO" id="GO:0005525">
    <property type="term" value="F:GTP binding"/>
    <property type="evidence" value="ECO:0007669"/>
    <property type="project" value="UniProtKB-KW"/>
</dbReference>
<dbReference type="InterPro" id="IPR001828">
    <property type="entry name" value="ANF_lig-bd_rcpt"/>
</dbReference>
<evidence type="ECO:0000256" key="16">
    <source>
        <dbReference type="SAM" id="Phobius"/>
    </source>
</evidence>
<evidence type="ECO:0000256" key="15">
    <source>
        <dbReference type="RuleBase" id="RU003431"/>
    </source>
</evidence>
<dbReference type="Gene3D" id="3.40.50.2300">
    <property type="match status" value="2"/>
</dbReference>
<keyword evidence="21" id="KW-1185">Reference proteome</keyword>
<dbReference type="PROSITE" id="PS50125">
    <property type="entry name" value="GUANYLATE_CYCLASE_2"/>
    <property type="match status" value="1"/>
</dbReference>
<dbReference type="GO" id="GO:0004672">
    <property type="term" value="F:protein kinase activity"/>
    <property type="evidence" value="ECO:0007669"/>
    <property type="project" value="InterPro"/>
</dbReference>
<dbReference type="InterPro" id="IPR011645">
    <property type="entry name" value="HNOB_dom_associated"/>
</dbReference>
<evidence type="ECO:0000256" key="4">
    <source>
        <dbReference type="ARBA" id="ARBA00022692"/>
    </source>
</evidence>
<dbReference type="Proteomes" id="UP000242188">
    <property type="component" value="Unassembled WGS sequence"/>
</dbReference>
<comment type="subcellular location">
    <subcellularLocation>
        <location evidence="2">Membrane</location>
        <topology evidence="2">Single-pass type I membrane protein</topology>
    </subcellularLocation>
</comment>
<dbReference type="Gene3D" id="3.30.70.1230">
    <property type="entry name" value="Nucleotide cyclase"/>
    <property type="match status" value="1"/>
</dbReference>
<evidence type="ECO:0000256" key="8">
    <source>
        <dbReference type="ARBA" id="ARBA00023134"/>
    </source>
</evidence>
<evidence type="ECO:0000313" key="21">
    <source>
        <dbReference type="Proteomes" id="UP000242188"/>
    </source>
</evidence>
<comment type="caution">
    <text evidence="20">The sequence shown here is derived from an EMBL/GenBank/DDBJ whole genome shotgun (WGS) entry which is preliminary data.</text>
</comment>
<evidence type="ECO:0000256" key="12">
    <source>
        <dbReference type="ARBA" id="ARBA00023239"/>
    </source>
</evidence>
<dbReference type="CDD" id="cd07302">
    <property type="entry name" value="CHD"/>
    <property type="match status" value="1"/>
</dbReference>
<dbReference type="SMART" id="SM00044">
    <property type="entry name" value="CYCc"/>
    <property type="match status" value="1"/>
</dbReference>
<name>A0A210Q6H3_MIZYE</name>
<accession>A0A210Q6H3</accession>
<dbReference type="InterPro" id="IPR029787">
    <property type="entry name" value="Nucleotide_cyclase"/>
</dbReference>
<dbReference type="PANTHER" id="PTHR11920:SF501">
    <property type="entry name" value="GUANYLATE CYCLASE 32E"/>
    <property type="match status" value="1"/>
</dbReference>
<dbReference type="GO" id="GO:0001653">
    <property type="term" value="F:peptide receptor activity"/>
    <property type="evidence" value="ECO:0007669"/>
    <property type="project" value="TreeGrafter"/>
</dbReference>
<feature type="transmembrane region" description="Helical" evidence="16">
    <location>
        <begin position="421"/>
        <end position="445"/>
    </location>
</feature>
<dbReference type="Pfam" id="PF07701">
    <property type="entry name" value="HNOBA"/>
    <property type="match status" value="1"/>
</dbReference>
<keyword evidence="6" id="KW-0547">Nucleotide-binding</keyword>
<dbReference type="FunFam" id="1.10.510.10:FF:000420">
    <property type="entry name" value="Guanylate cyclase"/>
    <property type="match status" value="1"/>
</dbReference>
<dbReference type="AlphaFoldDB" id="A0A210Q6H3"/>
<dbReference type="GO" id="GO:0005886">
    <property type="term" value="C:plasma membrane"/>
    <property type="evidence" value="ECO:0007669"/>
    <property type="project" value="TreeGrafter"/>
</dbReference>
<keyword evidence="12 14" id="KW-0456">Lyase</keyword>
<dbReference type="EMBL" id="NEDP02004827">
    <property type="protein sequence ID" value="OWF44340.1"/>
    <property type="molecule type" value="Genomic_DNA"/>
</dbReference>
<evidence type="ECO:0000256" key="14">
    <source>
        <dbReference type="RuleBase" id="RU000405"/>
    </source>
</evidence>
<dbReference type="SUPFAM" id="SSF56112">
    <property type="entry name" value="Protein kinase-like (PK-like)"/>
    <property type="match status" value="1"/>
</dbReference>
<evidence type="ECO:0000259" key="18">
    <source>
        <dbReference type="PROSITE" id="PS50011"/>
    </source>
</evidence>
<dbReference type="FunFam" id="3.30.70.1230:FF:000004">
    <property type="entry name" value="Guanylate cyclase"/>
    <property type="match status" value="1"/>
</dbReference>
<evidence type="ECO:0000256" key="5">
    <source>
        <dbReference type="ARBA" id="ARBA00022729"/>
    </source>
</evidence>
<evidence type="ECO:0000256" key="13">
    <source>
        <dbReference type="ARBA" id="ARBA00023293"/>
    </source>
</evidence>
<dbReference type="GO" id="GO:0005524">
    <property type="term" value="F:ATP binding"/>
    <property type="evidence" value="ECO:0007669"/>
    <property type="project" value="InterPro"/>
</dbReference>
<evidence type="ECO:0000313" key="20">
    <source>
        <dbReference type="EMBL" id="OWF44340.1"/>
    </source>
</evidence>
<dbReference type="GO" id="GO:0004383">
    <property type="term" value="F:guanylate cyclase activity"/>
    <property type="evidence" value="ECO:0007669"/>
    <property type="project" value="UniProtKB-EC"/>
</dbReference>
<evidence type="ECO:0000259" key="19">
    <source>
        <dbReference type="PROSITE" id="PS50125"/>
    </source>
</evidence>
<keyword evidence="7 16" id="KW-1133">Transmembrane helix</keyword>
<feature type="signal peptide" evidence="17">
    <location>
        <begin position="1"/>
        <end position="26"/>
    </location>
</feature>
<dbReference type="InterPro" id="IPR000719">
    <property type="entry name" value="Prot_kinase_dom"/>
</dbReference>
<dbReference type="PROSITE" id="PS00452">
    <property type="entry name" value="GUANYLATE_CYCLASE_1"/>
    <property type="match status" value="1"/>
</dbReference>
<dbReference type="InterPro" id="IPR001245">
    <property type="entry name" value="Ser-Thr/Tyr_kinase_cat_dom"/>
</dbReference>
<dbReference type="InterPro" id="IPR001054">
    <property type="entry name" value="A/G_cyclase"/>
</dbReference>
<keyword evidence="9 16" id="KW-0472">Membrane</keyword>
<dbReference type="EC" id="4.6.1.2" evidence="3 15"/>
<keyword evidence="11" id="KW-0325">Glycoprotein</keyword>
<dbReference type="InterPro" id="IPR011009">
    <property type="entry name" value="Kinase-like_dom_sf"/>
</dbReference>
<dbReference type="PANTHER" id="PTHR11920">
    <property type="entry name" value="GUANYLYL CYCLASE"/>
    <property type="match status" value="1"/>
</dbReference>
<keyword evidence="5 17" id="KW-0732">Signal</keyword>
<dbReference type="PROSITE" id="PS50011">
    <property type="entry name" value="PROTEIN_KINASE_DOM"/>
    <property type="match status" value="1"/>
</dbReference>
<keyword evidence="13 15" id="KW-0141">cGMP biosynthesis</keyword>
<evidence type="ECO:0000256" key="10">
    <source>
        <dbReference type="ARBA" id="ARBA00023170"/>
    </source>
</evidence>
<evidence type="ECO:0000256" key="7">
    <source>
        <dbReference type="ARBA" id="ARBA00022989"/>
    </source>
</evidence>
<dbReference type="OrthoDB" id="1890790at2759"/>
<sequence>MVTLCVKMSLFHCLLIVLCNFGELSSLRIGLLMPKDVYNYGIPSFQTSSGAFQAALQDIKVTGQVVHYTFIDTFCLNSLALAGTANISKHVDVIIGPACGQEAIHVVSLLVSAWGIPIITWTPVGEEYFQSHEITTLISTFGTYQNFTRSLATVLLQHSWKNIGVIYFGNEVCKKISHYISTGFPDSDILIHRVEKLDNFTKLEMNKAINNVKDQVAIIILCVPSEFLLDFLLVSQENGMASGDYMFIYCKFNPLINYPAMINGTHKDEIEKMMESVLHFGPQTMIKSSYVNRFGTTANNTIDDFVLYLYDAVVMFATYYNTTISSNPNATGLDIVNEIKRMGQHYVGKSGNFKIQKKGQAMRMFGIYHYENKKYETVATIENGAYTSYKTITWPGGHRPTDTLPNTCSSASGCDDTDNTAAIVAGACVGTILIIGAILVLFVLYRKKKFEKELMGMLWKVNENEVKMRKARPGNGTAAHSNGEPEVHQKKKLVRMETRGTLGFGSSCSLDKNLLYAPIGNYKGSVVAVKNIQRRSIRLTREVLRDLKTLRELQHDNLNSFVGASLEAQNTYILTRYCSKGSLQDVLENDDIKVDWMFKMSFVLDLAKGMEFLHKSPLRSHGNLKSTNCVIDSRWVLKITDYGAITTQPEEPDQEEGESEYYTKLLWTAPELLRLQKRPSKGSQKGDVFSYGIILQEVFLRVTPYYFNRASTSKEIVNRVRYNETPPYRPNIPDDSDLPDKAMSLMTFCWHEHPESRPDFQHVRKRLIDLNGGKKMNIMDNMIHLLEAYSNNLEELVASRTEELAQEKQKTDKLLYNMLPPMVAEQLKRGESVRPETFDDVSIFFSDIVGFTTIASSSEPLEVVDLLNDLYTTFDGIIAKHDVYKVETIGDAYMCVSGLPRKNGKRHAGEIANMALDLLSAVTNFQIRHYPERKLQLRIGMHTGGCAAGVVGSTMPRYCLFGDTVNMASRMESNGKALHIHVSSAMNSVLEDLKWGFITIERGIIEVKGKGLQKTYWLIGKRRYNKPLPQAILDLQAKYQDAMATGRAVSPTESHISAGEHSDSMYGRAFRKTSIAISFLSSLSHDVMSHRSPSEVTVRDLALSCDSLRERRPSNDTILSTDSTLPASSPEMTLKRDVVSPKTPDTLFPDCAKPERTRKMAFDIPKIEIS</sequence>
<dbReference type="Gene3D" id="1.10.510.10">
    <property type="entry name" value="Transferase(Phosphotransferase) domain 1"/>
    <property type="match status" value="1"/>
</dbReference>
<protein>
    <recommendedName>
        <fullName evidence="3 15">Guanylate cyclase</fullName>
        <ecNumber evidence="3 15">4.6.1.2</ecNumber>
    </recommendedName>
</protein>
<reference evidence="20 21" key="1">
    <citation type="journal article" date="2017" name="Nat. Ecol. Evol.">
        <title>Scallop genome provides insights into evolution of bilaterian karyotype and development.</title>
        <authorList>
            <person name="Wang S."/>
            <person name="Zhang J."/>
            <person name="Jiao W."/>
            <person name="Li J."/>
            <person name="Xun X."/>
            <person name="Sun Y."/>
            <person name="Guo X."/>
            <person name="Huan P."/>
            <person name="Dong B."/>
            <person name="Zhang L."/>
            <person name="Hu X."/>
            <person name="Sun X."/>
            <person name="Wang J."/>
            <person name="Zhao C."/>
            <person name="Wang Y."/>
            <person name="Wang D."/>
            <person name="Huang X."/>
            <person name="Wang R."/>
            <person name="Lv J."/>
            <person name="Li Y."/>
            <person name="Zhang Z."/>
            <person name="Liu B."/>
            <person name="Lu W."/>
            <person name="Hui Y."/>
            <person name="Liang J."/>
            <person name="Zhou Z."/>
            <person name="Hou R."/>
            <person name="Li X."/>
            <person name="Liu Y."/>
            <person name="Li H."/>
            <person name="Ning X."/>
            <person name="Lin Y."/>
            <person name="Zhao L."/>
            <person name="Xing Q."/>
            <person name="Dou J."/>
            <person name="Li Y."/>
            <person name="Mao J."/>
            <person name="Guo H."/>
            <person name="Dou H."/>
            <person name="Li T."/>
            <person name="Mu C."/>
            <person name="Jiang W."/>
            <person name="Fu Q."/>
            <person name="Fu X."/>
            <person name="Miao Y."/>
            <person name="Liu J."/>
            <person name="Yu Q."/>
            <person name="Li R."/>
            <person name="Liao H."/>
            <person name="Li X."/>
            <person name="Kong Y."/>
            <person name="Jiang Z."/>
            <person name="Chourrout D."/>
            <person name="Li R."/>
            <person name="Bao Z."/>
        </authorList>
    </citation>
    <scope>NUCLEOTIDE SEQUENCE [LARGE SCALE GENOMIC DNA]</scope>
    <source>
        <strain evidence="20 21">PY_sf001</strain>
    </source>
</reference>
<evidence type="ECO:0000256" key="17">
    <source>
        <dbReference type="SAM" id="SignalP"/>
    </source>
</evidence>
<proteinExistence type="inferred from homology"/>
<evidence type="ECO:0000256" key="9">
    <source>
        <dbReference type="ARBA" id="ARBA00023136"/>
    </source>
</evidence>
<keyword evidence="8" id="KW-0342">GTP-binding</keyword>
<evidence type="ECO:0000256" key="6">
    <source>
        <dbReference type="ARBA" id="ARBA00022741"/>
    </source>
</evidence>
<dbReference type="SUPFAM" id="SSF55073">
    <property type="entry name" value="Nucleotide cyclase"/>
    <property type="match status" value="1"/>
</dbReference>
<feature type="domain" description="Protein kinase" evidence="18">
    <location>
        <begin position="493"/>
        <end position="770"/>
    </location>
</feature>
<comment type="catalytic activity">
    <reaction evidence="1 15">
        <text>GTP = 3',5'-cyclic GMP + diphosphate</text>
        <dbReference type="Rhea" id="RHEA:13665"/>
        <dbReference type="ChEBI" id="CHEBI:33019"/>
        <dbReference type="ChEBI" id="CHEBI:37565"/>
        <dbReference type="ChEBI" id="CHEBI:57746"/>
        <dbReference type="EC" id="4.6.1.2"/>
    </reaction>
</comment>
<keyword evidence="4 16" id="KW-0812">Transmembrane</keyword>
<dbReference type="InterPro" id="IPR028082">
    <property type="entry name" value="Peripla_BP_I"/>
</dbReference>
<evidence type="ECO:0000256" key="2">
    <source>
        <dbReference type="ARBA" id="ARBA00004479"/>
    </source>
</evidence>
<gene>
    <name evidence="20" type="ORF">KP79_PYT15870</name>
</gene>
<dbReference type="GO" id="GO:0035556">
    <property type="term" value="P:intracellular signal transduction"/>
    <property type="evidence" value="ECO:0007669"/>
    <property type="project" value="InterPro"/>
</dbReference>
<dbReference type="InterPro" id="IPR018297">
    <property type="entry name" value="A/G_cyclase_CS"/>
</dbReference>
<feature type="domain" description="Guanylate cyclase" evidence="19">
    <location>
        <begin position="842"/>
        <end position="972"/>
    </location>
</feature>
<dbReference type="CDD" id="cd06352">
    <property type="entry name" value="PBP1_NPR_GC-like"/>
    <property type="match status" value="1"/>
</dbReference>
<dbReference type="Pfam" id="PF00211">
    <property type="entry name" value="Guanylate_cyc"/>
    <property type="match status" value="1"/>
</dbReference>
<organism evidence="20 21">
    <name type="scientific">Mizuhopecten yessoensis</name>
    <name type="common">Japanese scallop</name>
    <name type="synonym">Patinopecten yessoensis</name>
    <dbReference type="NCBI Taxonomy" id="6573"/>
    <lineage>
        <taxon>Eukaryota</taxon>
        <taxon>Metazoa</taxon>
        <taxon>Spiralia</taxon>
        <taxon>Lophotrochozoa</taxon>
        <taxon>Mollusca</taxon>
        <taxon>Bivalvia</taxon>
        <taxon>Autobranchia</taxon>
        <taxon>Pteriomorphia</taxon>
        <taxon>Pectinida</taxon>
        <taxon>Pectinoidea</taxon>
        <taxon>Pectinidae</taxon>
        <taxon>Mizuhopecten</taxon>
    </lineage>
</organism>
<dbReference type="Gene3D" id="6.10.250.780">
    <property type="match status" value="1"/>
</dbReference>
<evidence type="ECO:0000256" key="3">
    <source>
        <dbReference type="ARBA" id="ARBA00012202"/>
    </source>
</evidence>
<evidence type="ECO:0000256" key="1">
    <source>
        <dbReference type="ARBA" id="ARBA00001436"/>
    </source>
</evidence>
<dbReference type="Pfam" id="PF01094">
    <property type="entry name" value="ANF_receptor"/>
    <property type="match status" value="1"/>
</dbReference>
<dbReference type="Pfam" id="PF07714">
    <property type="entry name" value="PK_Tyr_Ser-Thr"/>
    <property type="match status" value="1"/>
</dbReference>
<dbReference type="InterPro" id="IPR050401">
    <property type="entry name" value="Cyclic_nucleotide_synthase"/>
</dbReference>